<evidence type="ECO:0000313" key="2">
    <source>
        <dbReference type="EMBL" id="KAL2800541.1"/>
    </source>
</evidence>
<reference evidence="2 3" key="1">
    <citation type="submission" date="2024-07" db="EMBL/GenBank/DDBJ databases">
        <title>Section-level genome sequencing and comparative genomics of Aspergillus sections Usti and Cavernicolus.</title>
        <authorList>
            <consortium name="Lawrence Berkeley National Laboratory"/>
            <person name="Nybo J.L."/>
            <person name="Vesth T.C."/>
            <person name="Theobald S."/>
            <person name="Frisvad J.C."/>
            <person name="Larsen T.O."/>
            <person name="Kjaerboelling I."/>
            <person name="Rothschild-Mancinelli K."/>
            <person name="Lyhne E.K."/>
            <person name="Kogle M.E."/>
            <person name="Barry K."/>
            <person name="Clum A."/>
            <person name="Na H."/>
            <person name="Ledsgaard L."/>
            <person name="Lin J."/>
            <person name="Lipzen A."/>
            <person name="Kuo A."/>
            <person name="Riley R."/>
            <person name="Mondo S."/>
            <person name="Labutti K."/>
            <person name="Haridas S."/>
            <person name="Pangalinan J."/>
            <person name="Salamov A.A."/>
            <person name="Simmons B.A."/>
            <person name="Magnuson J.K."/>
            <person name="Chen J."/>
            <person name="Drula E."/>
            <person name="Henrissat B."/>
            <person name="Wiebenga A."/>
            <person name="Lubbers R.J."/>
            <person name="Gomes A.C."/>
            <person name="Makela M.R."/>
            <person name="Stajich J."/>
            <person name="Grigoriev I.V."/>
            <person name="Mortensen U.H."/>
            <person name="De Vries R.P."/>
            <person name="Baker S.E."/>
            <person name="Andersen M.R."/>
        </authorList>
    </citation>
    <scope>NUCLEOTIDE SEQUENCE [LARGE SCALE GENOMIC DNA]</scope>
    <source>
        <strain evidence="2 3">CBS 209.92</strain>
    </source>
</reference>
<accession>A0ABR4GNF0</accession>
<dbReference type="EMBL" id="JBFTWV010000003">
    <property type="protein sequence ID" value="KAL2800541.1"/>
    <property type="molecule type" value="Genomic_DNA"/>
</dbReference>
<sequence length="215" mass="24241">MFQQYRPLVCPMEDSRMHPLHSVDQSDSILEPNKISSGISHFHNRRKIWHARCMLRFVHSSSCWANIHRNGLYRWYLLGSHHTITTGAAGHWAFVGQTASSKSNNYKSKRPEEGDKKNGPSPISIDRSVISESVPGDGDSTIGLLPAKRQASEIKSGMRNKCDWESAQAKEKPALVQPRRRHSLGVKLEAIMAPSRVTPGIAHRADKQQCFFRAF</sequence>
<keyword evidence="3" id="KW-1185">Reference proteome</keyword>
<evidence type="ECO:0000256" key="1">
    <source>
        <dbReference type="SAM" id="MobiDB-lite"/>
    </source>
</evidence>
<protein>
    <submittedName>
        <fullName evidence="2">Uncharacterized protein</fullName>
    </submittedName>
</protein>
<comment type="caution">
    <text evidence="2">The sequence shown here is derived from an EMBL/GenBank/DDBJ whole genome shotgun (WGS) entry which is preliminary data.</text>
</comment>
<dbReference type="Proteomes" id="UP001610563">
    <property type="component" value="Unassembled WGS sequence"/>
</dbReference>
<gene>
    <name evidence="2" type="ORF">BJX66DRAFT_150593</name>
</gene>
<feature type="compositionally biased region" description="Basic and acidic residues" evidence="1">
    <location>
        <begin position="109"/>
        <end position="118"/>
    </location>
</feature>
<proteinExistence type="predicted"/>
<evidence type="ECO:0000313" key="3">
    <source>
        <dbReference type="Proteomes" id="UP001610563"/>
    </source>
</evidence>
<feature type="region of interest" description="Disordered" evidence="1">
    <location>
        <begin position="100"/>
        <end position="139"/>
    </location>
</feature>
<name>A0ABR4GNF0_9EURO</name>
<organism evidence="2 3">
    <name type="scientific">Aspergillus keveii</name>
    <dbReference type="NCBI Taxonomy" id="714993"/>
    <lineage>
        <taxon>Eukaryota</taxon>
        <taxon>Fungi</taxon>
        <taxon>Dikarya</taxon>
        <taxon>Ascomycota</taxon>
        <taxon>Pezizomycotina</taxon>
        <taxon>Eurotiomycetes</taxon>
        <taxon>Eurotiomycetidae</taxon>
        <taxon>Eurotiales</taxon>
        <taxon>Aspergillaceae</taxon>
        <taxon>Aspergillus</taxon>
        <taxon>Aspergillus subgen. Nidulantes</taxon>
    </lineage>
</organism>